<proteinExistence type="predicted"/>
<gene>
    <name evidence="2" type="ORF">pdam_00020790</name>
</gene>
<comment type="caution">
    <text evidence="2">The sequence shown here is derived from an EMBL/GenBank/DDBJ whole genome shotgun (WGS) entry which is preliminary data.</text>
</comment>
<organism evidence="2 3">
    <name type="scientific">Pocillopora damicornis</name>
    <name type="common">Cauliflower coral</name>
    <name type="synonym">Millepora damicornis</name>
    <dbReference type="NCBI Taxonomy" id="46731"/>
    <lineage>
        <taxon>Eukaryota</taxon>
        <taxon>Metazoa</taxon>
        <taxon>Cnidaria</taxon>
        <taxon>Anthozoa</taxon>
        <taxon>Hexacorallia</taxon>
        <taxon>Scleractinia</taxon>
        <taxon>Astrocoeniina</taxon>
        <taxon>Pocilloporidae</taxon>
        <taxon>Pocillopora</taxon>
    </lineage>
</organism>
<feature type="region of interest" description="Disordered" evidence="1">
    <location>
        <begin position="19"/>
        <end position="88"/>
    </location>
</feature>
<protein>
    <submittedName>
        <fullName evidence="2">Uncharacterized protein</fullName>
    </submittedName>
</protein>
<sequence length="88" mass="10121">MRRNHVLGKKVQIATLCGHIGHRTAEKRAGRAEDERVTGRGKGTIEASPSQKKRGIERRQNPGIKRKWPGKNDRGQNTKRRHKPERHE</sequence>
<evidence type="ECO:0000313" key="3">
    <source>
        <dbReference type="Proteomes" id="UP000275408"/>
    </source>
</evidence>
<dbReference type="EMBL" id="RCHS01001140">
    <property type="protein sequence ID" value="RMX55000.1"/>
    <property type="molecule type" value="Genomic_DNA"/>
</dbReference>
<accession>A0A3M6UMY8</accession>
<feature type="compositionally biased region" description="Basic and acidic residues" evidence="1">
    <location>
        <begin position="23"/>
        <end position="38"/>
    </location>
</feature>
<dbReference type="AlphaFoldDB" id="A0A3M6UMY8"/>
<evidence type="ECO:0000313" key="2">
    <source>
        <dbReference type="EMBL" id="RMX55000.1"/>
    </source>
</evidence>
<evidence type="ECO:0000256" key="1">
    <source>
        <dbReference type="SAM" id="MobiDB-lite"/>
    </source>
</evidence>
<dbReference type="Proteomes" id="UP000275408">
    <property type="component" value="Unassembled WGS sequence"/>
</dbReference>
<name>A0A3M6UMY8_POCDA</name>
<reference evidence="2 3" key="1">
    <citation type="journal article" date="2018" name="Sci. Rep.">
        <title>Comparative analysis of the Pocillopora damicornis genome highlights role of immune system in coral evolution.</title>
        <authorList>
            <person name="Cunning R."/>
            <person name="Bay R.A."/>
            <person name="Gillette P."/>
            <person name="Baker A.C."/>
            <person name="Traylor-Knowles N."/>
        </authorList>
    </citation>
    <scope>NUCLEOTIDE SEQUENCE [LARGE SCALE GENOMIC DNA]</scope>
    <source>
        <strain evidence="2">RSMAS</strain>
        <tissue evidence="2">Whole animal</tissue>
    </source>
</reference>
<keyword evidence="3" id="KW-1185">Reference proteome</keyword>
<feature type="compositionally biased region" description="Basic residues" evidence="1">
    <location>
        <begin position="77"/>
        <end position="88"/>
    </location>
</feature>